<evidence type="ECO:0000256" key="1">
    <source>
        <dbReference type="ARBA" id="ARBA00006484"/>
    </source>
</evidence>
<dbReference type="CDD" id="cd05374">
    <property type="entry name" value="17beta-HSD-like_SDR_c"/>
    <property type="match status" value="1"/>
</dbReference>
<name>A0A0C9VTC9_SPHS4</name>
<keyword evidence="5" id="KW-1185">Reference proteome</keyword>
<dbReference type="SUPFAM" id="SSF51735">
    <property type="entry name" value="NAD(P)-binding Rossmann-fold domains"/>
    <property type="match status" value="1"/>
</dbReference>
<evidence type="ECO:0000256" key="2">
    <source>
        <dbReference type="ARBA" id="ARBA00023002"/>
    </source>
</evidence>
<dbReference type="Proteomes" id="UP000054279">
    <property type="component" value="Unassembled WGS sequence"/>
</dbReference>
<organism evidence="4 5">
    <name type="scientific">Sphaerobolus stellatus (strain SS14)</name>
    <dbReference type="NCBI Taxonomy" id="990650"/>
    <lineage>
        <taxon>Eukaryota</taxon>
        <taxon>Fungi</taxon>
        <taxon>Dikarya</taxon>
        <taxon>Basidiomycota</taxon>
        <taxon>Agaricomycotina</taxon>
        <taxon>Agaricomycetes</taxon>
        <taxon>Phallomycetidae</taxon>
        <taxon>Geastrales</taxon>
        <taxon>Sphaerobolaceae</taxon>
        <taxon>Sphaerobolus</taxon>
    </lineage>
</organism>
<reference evidence="4 5" key="1">
    <citation type="submission" date="2014-06" db="EMBL/GenBank/DDBJ databases">
        <title>Evolutionary Origins and Diversification of the Mycorrhizal Mutualists.</title>
        <authorList>
            <consortium name="DOE Joint Genome Institute"/>
            <consortium name="Mycorrhizal Genomics Consortium"/>
            <person name="Kohler A."/>
            <person name="Kuo A."/>
            <person name="Nagy L.G."/>
            <person name="Floudas D."/>
            <person name="Copeland A."/>
            <person name="Barry K.W."/>
            <person name="Cichocki N."/>
            <person name="Veneault-Fourrey C."/>
            <person name="LaButti K."/>
            <person name="Lindquist E.A."/>
            <person name="Lipzen A."/>
            <person name="Lundell T."/>
            <person name="Morin E."/>
            <person name="Murat C."/>
            <person name="Riley R."/>
            <person name="Ohm R."/>
            <person name="Sun H."/>
            <person name="Tunlid A."/>
            <person name="Henrissat B."/>
            <person name="Grigoriev I.V."/>
            <person name="Hibbett D.S."/>
            <person name="Martin F."/>
        </authorList>
    </citation>
    <scope>NUCLEOTIDE SEQUENCE [LARGE SCALE GENOMIC DNA]</scope>
    <source>
        <strain evidence="4 5">SS14</strain>
    </source>
</reference>
<dbReference type="PANTHER" id="PTHR44169">
    <property type="entry name" value="NADPH-DEPENDENT 1-ACYLDIHYDROXYACETONE PHOSPHATE REDUCTASE"/>
    <property type="match status" value="1"/>
</dbReference>
<dbReference type="OrthoDB" id="2102561at2759"/>
<evidence type="ECO:0000313" key="4">
    <source>
        <dbReference type="EMBL" id="KIJ45842.1"/>
    </source>
</evidence>
<dbReference type="AlphaFoldDB" id="A0A0C9VTC9"/>
<accession>A0A0C9VTC9</accession>
<gene>
    <name evidence="4" type="ORF">M422DRAFT_226905</name>
</gene>
<keyword evidence="2" id="KW-0560">Oxidoreductase</keyword>
<evidence type="ECO:0000256" key="3">
    <source>
        <dbReference type="RuleBase" id="RU000363"/>
    </source>
</evidence>
<dbReference type="HOGENOM" id="CLU_010194_2_9_1"/>
<evidence type="ECO:0008006" key="6">
    <source>
        <dbReference type="Google" id="ProtNLM"/>
    </source>
</evidence>
<dbReference type="InterPro" id="IPR036291">
    <property type="entry name" value="NAD(P)-bd_dom_sf"/>
</dbReference>
<dbReference type="EMBL" id="KN837110">
    <property type="protein sequence ID" value="KIJ45842.1"/>
    <property type="molecule type" value="Genomic_DNA"/>
</dbReference>
<dbReference type="Gene3D" id="3.40.50.720">
    <property type="entry name" value="NAD(P)-binding Rossmann-like Domain"/>
    <property type="match status" value="1"/>
</dbReference>
<dbReference type="PANTHER" id="PTHR44169:SF6">
    <property type="entry name" value="NADPH-DEPENDENT 1-ACYLDIHYDROXYACETONE PHOSPHATE REDUCTASE"/>
    <property type="match status" value="1"/>
</dbReference>
<dbReference type="PRINTS" id="PR00080">
    <property type="entry name" value="SDRFAMILY"/>
</dbReference>
<proteinExistence type="inferred from homology"/>
<dbReference type="InterPro" id="IPR002347">
    <property type="entry name" value="SDR_fam"/>
</dbReference>
<comment type="similarity">
    <text evidence="1 3">Belongs to the short-chain dehydrogenases/reductases (SDR) family.</text>
</comment>
<dbReference type="PRINTS" id="PR00081">
    <property type="entry name" value="GDHRDH"/>
</dbReference>
<dbReference type="Pfam" id="PF00106">
    <property type="entry name" value="adh_short"/>
    <property type="match status" value="1"/>
</dbReference>
<protein>
    <recommendedName>
        <fullName evidence="6">Oxidoreductase</fullName>
    </recommendedName>
</protein>
<dbReference type="GO" id="GO:0005783">
    <property type="term" value="C:endoplasmic reticulum"/>
    <property type="evidence" value="ECO:0007669"/>
    <property type="project" value="TreeGrafter"/>
</dbReference>
<sequence>MTEQKVAFVTGCTTGTIGFSYCEGLLKRDFIVYATSRSVASIQGLDHPNAKILALDVTSDEQVTSVVEKIINDHGHIDLLINNAGVLAPGAVLDCTTEEIKQIYDVNVFSMLRVAKAVVPHMAKRREGIIINMGSIVGEFPTPWMGIYDSSKAAVRIMTEILSLECRPFSIHVMLVAPASIQSPMVARHDNYQLPADSLYQDFSRNIRERLDAGKDSDVVMPTEAFTEEILTKALGSRNPPAYILTGGKSWMFRLMAYLPRKWVLNIVWGMFSKPGEKAKGSWFLLVSLHRGVG</sequence>
<dbReference type="GO" id="GO:0016491">
    <property type="term" value="F:oxidoreductase activity"/>
    <property type="evidence" value="ECO:0007669"/>
    <property type="project" value="UniProtKB-KW"/>
</dbReference>
<evidence type="ECO:0000313" key="5">
    <source>
        <dbReference type="Proteomes" id="UP000054279"/>
    </source>
</evidence>